<sequence>MRLLSAKITEPLQLEEFLQNNTPTYAILSHRWEEDEVTFEYIKKEAFNQKKGFAKLDGCRKKAMQDGYDWIWHDLAQEMTKITNIPKSIILGKYPTHCNVAQRMSWASKRQTTREEDMAYCLMGLFDGFVDGPLVDVQSNFGSNGLELQLLSYGSDQVLNTNEPPKKIVVVLDVFVQLSYFHTSISLVLERDTDRDTGFILDRLGTMQRLICTEKGSIPLLGITVPSKRKLISISQIPVSAPGSPAKFRFSVPFPEIVSKESVIWQAADSESLLCSSTETFECIGGVVLINHVCPKRDKVENLILAFGTRGKLSPVWTTLMEVDANDVTDPSVKEGYGTVNLLNSRDYERADFFLDDCKHTICVDIHYGPTDNCHVIHVEETLGHLYRDHSSTAEASSEGV</sequence>
<dbReference type="PANTHER" id="PTHR10622">
    <property type="entry name" value="HET DOMAIN-CONTAINING PROTEIN"/>
    <property type="match status" value="1"/>
</dbReference>
<dbReference type="KEGG" id="ssl:SS1G_06855"/>
<protein>
    <recommendedName>
        <fullName evidence="3">Heterokaryon incompatibility domain-containing protein</fullName>
    </recommendedName>
</protein>
<dbReference type="EMBL" id="CH476628">
    <property type="protein sequence ID" value="EDO04372.1"/>
    <property type="molecule type" value="Genomic_DNA"/>
</dbReference>
<dbReference type="GeneID" id="5488571"/>
<gene>
    <name evidence="1" type="ORF">SS1G_06855</name>
</gene>
<evidence type="ECO:0000313" key="1">
    <source>
        <dbReference type="EMBL" id="EDO04372.1"/>
    </source>
</evidence>
<dbReference type="PANTHER" id="PTHR10622:SF10">
    <property type="entry name" value="HET DOMAIN-CONTAINING PROTEIN"/>
    <property type="match status" value="1"/>
</dbReference>
<dbReference type="InParanoid" id="A7ENF6"/>
<evidence type="ECO:0000313" key="2">
    <source>
        <dbReference type="Proteomes" id="UP000001312"/>
    </source>
</evidence>
<keyword evidence="2" id="KW-1185">Reference proteome</keyword>
<accession>A7ENF6</accession>
<dbReference type="RefSeq" id="XP_001592614.1">
    <property type="nucleotide sequence ID" value="XM_001592564.1"/>
</dbReference>
<dbReference type="AlphaFoldDB" id="A7ENF6"/>
<proteinExistence type="predicted"/>
<organism evidence="1 2">
    <name type="scientific">Sclerotinia sclerotiorum (strain ATCC 18683 / 1980 / Ss-1)</name>
    <name type="common">White mold</name>
    <name type="synonym">Whetzelinia sclerotiorum</name>
    <dbReference type="NCBI Taxonomy" id="665079"/>
    <lineage>
        <taxon>Eukaryota</taxon>
        <taxon>Fungi</taxon>
        <taxon>Dikarya</taxon>
        <taxon>Ascomycota</taxon>
        <taxon>Pezizomycotina</taxon>
        <taxon>Leotiomycetes</taxon>
        <taxon>Helotiales</taxon>
        <taxon>Sclerotiniaceae</taxon>
        <taxon>Sclerotinia</taxon>
    </lineage>
</organism>
<dbReference type="Proteomes" id="UP000001312">
    <property type="component" value="Unassembled WGS sequence"/>
</dbReference>
<dbReference type="STRING" id="665079.A7ENF6"/>
<reference evidence="2" key="1">
    <citation type="journal article" date="2011" name="PLoS Genet.">
        <title>Genomic analysis of the necrotrophic fungal pathogens Sclerotinia sclerotiorum and Botrytis cinerea.</title>
        <authorList>
            <person name="Amselem J."/>
            <person name="Cuomo C.A."/>
            <person name="van Kan J.A."/>
            <person name="Viaud M."/>
            <person name="Benito E.P."/>
            <person name="Couloux A."/>
            <person name="Coutinho P.M."/>
            <person name="de Vries R.P."/>
            <person name="Dyer P.S."/>
            <person name="Fillinger S."/>
            <person name="Fournier E."/>
            <person name="Gout L."/>
            <person name="Hahn M."/>
            <person name="Kohn L."/>
            <person name="Lapalu N."/>
            <person name="Plummer K.M."/>
            <person name="Pradier J.M."/>
            <person name="Quevillon E."/>
            <person name="Sharon A."/>
            <person name="Simon A."/>
            <person name="ten Have A."/>
            <person name="Tudzynski B."/>
            <person name="Tudzynski P."/>
            <person name="Wincker P."/>
            <person name="Andrew M."/>
            <person name="Anthouard V."/>
            <person name="Beever R.E."/>
            <person name="Beffa R."/>
            <person name="Benoit I."/>
            <person name="Bouzid O."/>
            <person name="Brault B."/>
            <person name="Chen Z."/>
            <person name="Choquer M."/>
            <person name="Collemare J."/>
            <person name="Cotton P."/>
            <person name="Danchin E.G."/>
            <person name="Da Silva C."/>
            <person name="Gautier A."/>
            <person name="Giraud C."/>
            <person name="Giraud T."/>
            <person name="Gonzalez C."/>
            <person name="Grossetete S."/>
            <person name="Guldener U."/>
            <person name="Henrissat B."/>
            <person name="Howlett B.J."/>
            <person name="Kodira C."/>
            <person name="Kretschmer M."/>
            <person name="Lappartient A."/>
            <person name="Leroch M."/>
            <person name="Levis C."/>
            <person name="Mauceli E."/>
            <person name="Neuveglise C."/>
            <person name="Oeser B."/>
            <person name="Pearson M."/>
            <person name="Poulain J."/>
            <person name="Poussereau N."/>
            <person name="Quesneville H."/>
            <person name="Rascle C."/>
            <person name="Schumacher J."/>
            <person name="Segurens B."/>
            <person name="Sexton A."/>
            <person name="Silva E."/>
            <person name="Sirven C."/>
            <person name="Soanes D.M."/>
            <person name="Talbot N.J."/>
            <person name="Templeton M."/>
            <person name="Yandava C."/>
            <person name="Yarden O."/>
            <person name="Zeng Q."/>
            <person name="Rollins J.A."/>
            <person name="Lebrun M.H."/>
            <person name="Dickman M."/>
        </authorList>
    </citation>
    <scope>NUCLEOTIDE SEQUENCE [LARGE SCALE GENOMIC DNA]</scope>
    <source>
        <strain evidence="2">ATCC 18683 / 1980 / Ss-1</strain>
    </source>
</reference>
<name>A7ENF6_SCLS1</name>
<evidence type="ECO:0008006" key="3">
    <source>
        <dbReference type="Google" id="ProtNLM"/>
    </source>
</evidence>